<dbReference type="CDD" id="cd00525">
    <property type="entry name" value="AE_Prim_S_like"/>
    <property type="match status" value="1"/>
</dbReference>
<gene>
    <name evidence="5" type="ORF">TISLANDTSLP1_02860</name>
</gene>
<evidence type="ECO:0000256" key="1">
    <source>
        <dbReference type="ARBA" id="ARBA00034120"/>
    </source>
</evidence>
<dbReference type="InterPro" id="IPR051083">
    <property type="entry name" value="GrpII_Intron_Splice-Mob/Def"/>
</dbReference>
<dbReference type="Pfam" id="PF13414">
    <property type="entry name" value="TPR_11"/>
    <property type="match status" value="1"/>
</dbReference>
<dbReference type="NCBIfam" id="TIGR04416">
    <property type="entry name" value="group_II_RT_mat"/>
    <property type="match status" value="1"/>
</dbReference>
<dbReference type="InterPro" id="IPR055034">
    <property type="entry name" value="Mu_Gam-Sipho_Gp157-TOTE"/>
</dbReference>
<dbReference type="CDD" id="cd01651">
    <property type="entry name" value="RT_G2_intron"/>
    <property type="match status" value="1"/>
</dbReference>
<reference evidence="5" key="1">
    <citation type="submission" date="2022-12" db="EMBL/GenBank/DDBJ databases">
        <title>Reference genome sequencing for broad-spectrum identification of bacterial and archaeal isolates by mass spectrometry.</title>
        <authorList>
            <person name="Sekiguchi Y."/>
            <person name="Tourlousse D.M."/>
        </authorList>
    </citation>
    <scope>NUCLEOTIDE SEQUENCE</scope>
    <source>
        <strain evidence="5">TSL-P1</strain>
    </source>
</reference>
<dbReference type="PANTHER" id="PTHR34047">
    <property type="entry name" value="NUCLEAR INTRON MATURASE 1, MITOCHONDRIAL-RELATED"/>
    <property type="match status" value="1"/>
</dbReference>
<feature type="domain" description="Reverse transcriptase" evidence="4">
    <location>
        <begin position="52"/>
        <end position="272"/>
    </location>
</feature>
<keyword evidence="3" id="KW-0175">Coiled coil</keyword>
<dbReference type="SMART" id="SM00028">
    <property type="entry name" value="TPR"/>
    <property type="match status" value="3"/>
</dbReference>
<name>A0A9W6LJX1_9BACT</name>
<dbReference type="PROSITE" id="PS50878">
    <property type="entry name" value="RT_POL"/>
    <property type="match status" value="1"/>
</dbReference>
<dbReference type="PROSITE" id="PS50293">
    <property type="entry name" value="TPR_REGION"/>
    <property type="match status" value="1"/>
</dbReference>
<dbReference type="InterPro" id="IPR043502">
    <property type="entry name" value="DNA/RNA_pol_sf"/>
</dbReference>
<evidence type="ECO:0000256" key="2">
    <source>
        <dbReference type="PROSITE-ProRule" id="PRU00339"/>
    </source>
</evidence>
<dbReference type="SUPFAM" id="SSF56672">
    <property type="entry name" value="DNA/RNA polymerases"/>
    <property type="match status" value="1"/>
</dbReference>
<feature type="repeat" description="TPR" evidence="2">
    <location>
        <begin position="380"/>
        <end position="413"/>
    </location>
</feature>
<dbReference type="NCBIfam" id="NF040561">
    <property type="entry name" value="PrimPol_Msp"/>
    <property type="match status" value="1"/>
</dbReference>
<dbReference type="Gene3D" id="3.30.70.3300">
    <property type="match status" value="1"/>
</dbReference>
<evidence type="ECO:0000259" key="4">
    <source>
        <dbReference type="PROSITE" id="PS50878"/>
    </source>
</evidence>
<dbReference type="InterPro" id="IPR030931">
    <property type="entry name" value="Group_II_RT_mat"/>
</dbReference>
<dbReference type="Pfam" id="PF00078">
    <property type="entry name" value="RVT_1"/>
    <property type="match status" value="1"/>
</dbReference>
<keyword evidence="6" id="KW-1185">Reference proteome</keyword>
<dbReference type="Pfam" id="PF22709">
    <property type="entry name" value="Mu_Gam-Sipho_Gp157-TOTE"/>
    <property type="match status" value="1"/>
</dbReference>
<evidence type="ECO:0000256" key="3">
    <source>
        <dbReference type="SAM" id="Coils"/>
    </source>
</evidence>
<dbReference type="InterPro" id="IPR019734">
    <property type="entry name" value="TPR_rpt"/>
</dbReference>
<dbReference type="SUPFAM" id="SSF56747">
    <property type="entry name" value="Prim-pol domain"/>
    <property type="match status" value="1"/>
</dbReference>
<dbReference type="SUPFAM" id="SSF48452">
    <property type="entry name" value="TPR-like"/>
    <property type="match status" value="1"/>
</dbReference>
<organism evidence="5 6">
    <name type="scientific">Thermodesulfovibrio yellowstonii</name>
    <dbReference type="NCBI Taxonomy" id="28262"/>
    <lineage>
        <taxon>Bacteria</taxon>
        <taxon>Pseudomonadati</taxon>
        <taxon>Nitrospirota</taxon>
        <taxon>Thermodesulfovibrionia</taxon>
        <taxon>Thermodesulfovibrionales</taxon>
        <taxon>Thermodesulfovibrionaceae</taxon>
        <taxon>Thermodesulfovibrio</taxon>
    </lineage>
</organism>
<dbReference type="Gene3D" id="1.25.40.10">
    <property type="entry name" value="Tetratricopeptide repeat domain"/>
    <property type="match status" value="1"/>
</dbReference>
<feature type="repeat" description="TPR" evidence="2">
    <location>
        <begin position="414"/>
        <end position="447"/>
    </location>
</feature>
<dbReference type="InterPro" id="IPR011990">
    <property type="entry name" value="TPR-like_helical_dom_sf"/>
</dbReference>
<protein>
    <recommendedName>
        <fullName evidence="4">Reverse transcriptase domain-containing protein</fullName>
    </recommendedName>
</protein>
<dbReference type="InterPro" id="IPR054347">
    <property type="entry name" value="TOTE_primase"/>
</dbReference>
<feature type="coiled-coil region" evidence="3">
    <location>
        <begin position="879"/>
        <end position="913"/>
    </location>
</feature>
<keyword evidence="2" id="KW-0802">TPR repeat</keyword>
<proteinExistence type="inferred from homology"/>
<dbReference type="EMBL" id="BSDX01000001">
    <property type="protein sequence ID" value="GLI52593.1"/>
    <property type="molecule type" value="Genomic_DNA"/>
</dbReference>
<evidence type="ECO:0000313" key="6">
    <source>
        <dbReference type="Proteomes" id="UP001144297"/>
    </source>
</evidence>
<dbReference type="PANTHER" id="PTHR34047:SF8">
    <property type="entry name" value="PROTEIN YKFC"/>
    <property type="match status" value="1"/>
</dbReference>
<comment type="similarity">
    <text evidence="1">Belongs to the bacterial reverse transcriptase family.</text>
</comment>
<comment type="caution">
    <text evidence="5">The sequence shown here is derived from an EMBL/GenBank/DDBJ whole genome shotgun (WGS) entry which is preliminary data.</text>
</comment>
<sequence>MDTEGYFWQKICSEDNFYLAWQRVKANRGCPGVDHVSIKDFETNLHNNLVLLRSLLRQGLYEPSPLIAKEINKHDGRKRLLKIPTVKDRIVQEAVLLVIQPEFEKDFLNCSYGYRQNKSALMAVKKVETLLQEGFNYIIDSDIKDFFDTVHKKLIVALFSEKIKDKRIVSLIKKWIQYDMPPEIGIPQGIVLSPLLANLYLHNLDIAVTAKSKGYIRYCDDFVVLCKSQDEAKNLLEFIDIYIENELLLTLNKEKTRICNLNEGFTFLGFHFSSEGKKPSFKSIEKLKSKIDRELKFSDKITEEQLKNRLKTIIRGWQNYFGLSGIQQDKLLKEVEDMSRQYNDSIALDIFKSALYIQNSQPHKAYELITQKPFISSEEGELHYQRGIIFELLGLDEQAFDEYYQALKLEPSNAETFYQLGRKLTKLGKIERAIKFLQKAIQLSPNNFEFYLAIAEAYQKWGLYGSAEKAIMQAKQLKPELSLSLELKNSLLKEENFKFKLTHEDISLFIKLFSGREGLFAKQWINEYGKIGYSPIHKPLEQEDVLKHINGKHTLGIYLLRMDNTVNFAVLDLDVSKKIIMQQGSMSIDLWQSVLSDAVKIKRFFKNLEINVYMESSGWKGIHIWIFFEAPIKATEVREFLKTILKKVGPPPEGINREIFPLQQSIRENAFGSLIKLPLGIHRLTGKRCLFIDNEGNPVENQIAHLWNIVPVKIETFRKAQSLLTKEESFSIKSLSIENLHSVKKVLEKCNVLKYLYTKAQQEKDLTHFERLTILNTLGHLGQEGKKAIHIIISNCYNYSYDITEKWLGRLSKSPCSCPKIREWLNHITPVIGCHCDFNLDRDTYPSPVIHAGIKPLKRSPSKIVLNQQPKITQDSIKIDELVNEYLRLKQNKKELENKLSEIERKFEELFNQKGIECIELKIGNLKRIKNTETKQWIVEI</sequence>
<dbReference type="InterPro" id="IPR000477">
    <property type="entry name" value="RT_dom"/>
</dbReference>
<dbReference type="Pfam" id="PF22548">
    <property type="entry name" value="AEP-TOTE"/>
    <property type="match status" value="1"/>
</dbReference>
<accession>A0A9W6LJX1</accession>
<dbReference type="PROSITE" id="PS50005">
    <property type="entry name" value="TPR"/>
    <property type="match status" value="2"/>
</dbReference>
<evidence type="ECO:0000313" key="5">
    <source>
        <dbReference type="EMBL" id="GLI52593.1"/>
    </source>
</evidence>
<dbReference type="AlphaFoldDB" id="A0A9W6LJX1"/>
<dbReference type="Proteomes" id="UP001144297">
    <property type="component" value="Unassembled WGS sequence"/>
</dbReference>